<dbReference type="PANTHER" id="PTHR42770:SF7">
    <property type="entry name" value="MEMBRANE PROTEIN"/>
    <property type="match status" value="1"/>
</dbReference>
<feature type="transmembrane region" description="Helical" evidence="5">
    <location>
        <begin position="32"/>
        <end position="51"/>
    </location>
</feature>
<feature type="transmembrane region" description="Helical" evidence="5">
    <location>
        <begin position="225"/>
        <end position="244"/>
    </location>
</feature>
<dbReference type="Proteomes" id="UP000023268">
    <property type="component" value="Unassembled WGS sequence"/>
</dbReference>
<feature type="domain" description="Amino acid permease/ SLC12A" evidence="6">
    <location>
        <begin position="49"/>
        <end position="474"/>
    </location>
</feature>
<evidence type="ECO:0000256" key="2">
    <source>
        <dbReference type="ARBA" id="ARBA00022692"/>
    </source>
</evidence>
<dbReference type="GO" id="GO:0055085">
    <property type="term" value="P:transmembrane transport"/>
    <property type="evidence" value="ECO:0007669"/>
    <property type="project" value="InterPro"/>
</dbReference>
<dbReference type="Gene3D" id="1.20.1740.10">
    <property type="entry name" value="Amino acid/polyamine transporter I"/>
    <property type="match status" value="1"/>
</dbReference>
<dbReference type="GO" id="GO:0016020">
    <property type="term" value="C:membrane"/>
    <property type="evidence" value="ECO:0007669"/>
    <property type="project" value="UniProtKB-SubCell"/>
</dbReference>
<keyword evidence="4 5" id="KW-0472">Membrane</keyword>
<dbReference type="Pfam" id="PF00324">
    <property type="entry name" value="AA_permease"/>
    <property type="match status" value="1"/>
</dbReference>
<keyword evidence="3 5" id="KW-1133">Transmembrane helix</keyword>
<feature type="transmembrane region" description="Helical" evidence="5">
    <location>
        <begin position="121"/>
        <end position="142"/>
    </location>
</feature>
<dbReference type="EMBL" id="JEMG01000001">
    <property type="protein sequence ID" value="EYC52455.1"/>
    <property type="molecule type" value="Genomic_DNA"/>
</dbReference>
<feature type="transmembrane region" description="Helical" evidence="5">
    <location>
        <begin position="456"/>
        <end position="477"/>
    </location>
</feature>
<dbReference type="PIRSF" id="PIRSF006060">
    <property type="entry name" value="AA_transporter"/>
    <property type="match status" value="1"/>
</dbReference>
<comment type="subcellular location">
    <subcellularLocation>
        <location evidence="1">Membrane</location>
        <topology evidence="1">Multi-pass membrane protein</topology>
    </subcellularLocation>
</comment>
<comment type="caution">
    <text evidence="7">The sequence shown here is derived from an EMBL/GenBank/DDBJ whole genome shotgun (WGS) entry which is preliminary data.</text>
</comment>
<evidence type="ECO:0000256" key="5">
    <source>
        <dbReference type="SAM" id="Phobius"/>
    </source>
</evidence>
<evidence type="ECO:0000313" key="8">
    <source>
        <dbReference type="Proteomes" id="UP000023268"/>
    </source>
</evidence>
<sequence length="503" mass="53568">MSETTTAAASGGGVTYQSVDSSYFEKRGLRRYAGVASLWALGVGAVISGHFSGWNFGLGVGGWGGMLIATVFIAIMYLGLTFSIAEMSPALPHTGAAYSFARSTMGPWGGFITGLCENVEYVITPAVIVFFIGSYLGSIFGTPESFQPVYWIGGYIVFVGLNVIGVELSFKVTLVVTLLALACLVGFWFSAIPNMDFTRWALNIGVGADGAPVELAEGGGSFLPFGFHGALAAMPFAVWLFLAIEQLPLAAEESVDPKRDMPRGIILGIITLIVSAFMILLLNSSVAKGSFALATSGEPLLDGFRAIYGDGIAKILALIAVIGLIASFHTIIYAQGRQIYSLSRAGYFPRALSITHGTRKTPHLAMVTGAVVALIVMCVIWYGVENSAGIIGGTLLNMAVFGAMISYIMQALSFILLRKKFPHIARPYKSPFGIVGAALTMLIALVTIYFQLSDPVYRAGVIGVAIWFAVGIIYFALIGRHKLVLSPEEEFARSKGTAEYKSL</sequence>
<feature type="transmembrane region" description="Helical" evidence="5">
    <location>
        <begin position="172"/>
        <end position="192"/>
    </location>
</feature>
<evidence type="ECO:0000256" key="3">
    <source>
        <dbReference type="ARBA" id="ARBA00022989"/>
    </source>
</evidence>
<dbReference type="InterPro" id="IPR004841">
    <property type="entry name" value="AA-permease/SLC12A_dom"/>
</dbReference>
<evidence type="ECO:0000313" key="7">
    <source>
        <dbReference type="EMBL" id="EYC52455.1"/>
    </source>
</evidence>
<evidence type="ECO:0000256" key="4">
    <source>
        <dbReference type="ARBA" id="ARBA00023136"/>
    </source>
</evidence>
<evidence type="ECO:0000259" key="6">
    <source>
        <dbReference type="Pfam" id="PF00324"/>
    </source>
</evidence>
<feature type="transmembrane region" description="Helical" evidence="5">
    <location>
        <begin position="364"/>
        <end position="384"/>
    </location>
</feature>
<feature type="transmembrane region" description="Helical" evidence="5">
    <location>
        <begin position="306"/>
        <end position="334"/>
    </location>
</feature>
<feature type="transmembrane region" description="Helical" evidence="5">
    <location>
        <begin position="265"/>
        <end position="286"/>
    </location>
</feature>
<dbReference type="AlphaFoldDB" id="A0A016XKM8"/>
<evidence type="ECO:0000256" key="1">
    <source>
        <dbReference type="ARBA" id="ARBA00004141"/>
    </source>
</evidence>
<protein>
    <submittedName>
        <fullName evidence="7">Amino acid ABC transporter permease</fullName>
    </submittedName>
</protein>
<reference evidence="7 8" key="1">
    <citation type="submission" date="2014-02" db="EMBL/GenBank/DDBJ databases">
        <title>Draft Genome of Hylemonella gracilis isolated from the Niagara River.</title>
        <authorList>
            <person name="Pawlowski D.R."/>
            <person name="Koudelka G.B."/>
        </authorList>
    </citation>
    <scope>NUCLEOTIDE SEQUENCE [LARGE SCALE GENOMIC DNA]</scope>
    <source>
        <strain evidence="7 8">Niagara R</strain>
    </source>
</reference>
<dbReference type="PANTHER" id="PTHR42770">
    <property type="entry name" value="AMINO ACID TRANSPORTER-RELATED"/>
    <property type="match status" value="1"/>
</dbReference>
<gene>
    <name evidence="7" type="ORF">AZ34_16260</name>
</gene>
<feature type="transmembrane region" description="Helical" evidence="5">
    <location>
        <begin position="390"/>
        <end position="409"/>
    </location>
</feature>
<feature type="transmembrane region" description="Helical" evidence="5">
    <location>
        <begin position="63"/>
        <end position="85"/>
    </location>
</feature>
<proteinExistence type="predicted"/>
<dbReference type="eggNOG" id="COG0531">
    <property type="taxonomic scope" value="Bacteria"/>
</dbReference>
<dbReference type="InterPro" id="IPR050367">
    <property type="entry name" value="APC_superfamily"/>
</dbReference>
<dbReference type="STRING" id="1458275.AZ34_16260"/>
<feature type="transmembrane region" description="Helical" evidence="5">
    <location>
        <begin position="148"/>
        <end position="165"/>
    </location>
</feature>
<dbReference type="RefSeq" id="WP_035609872.1">
    <property type="nucleotide sequence ID" value="NZ_JEMG01000001.1"/>
</dbReference>
<organism evidence="7 8">
    <name type="scientific">Hylemonella gracilis str. Niagara R</name>
    <dbReference type="NCBI Taxonomy" id="1458275"/>
    <lineage>
        <taxon>Bacteria</taxon>
        <taxon>Pseudomonadati</taxon>
        <taxon>Pseudomonadota</taxon>
        <taxon>Betaproteobacteria</taxon>
        <taxon>Burkholderiales</taxon>
        <taxon>Comamonadaceae</taxon>
        <taxon>Hylemonella</taxon>
    </lineage>
</organism>
<name>A0A016XKM8_9BURK</name>
<accession>A0A016XKM8</accession>
<keyword evidence="2 5" id="KW-0812">Transmembrane</keyword>
<feature type="transmembrane region" description="Helical" evidence="5">
    <location>
        <begin position="430"/>
        <end position="450"/>
    </location>
</feature>
<dbReference type="OrthoDB" id="9804700at2"/>